<dbReference type="Gene3D" id="3.30.70.3040">
    <property type="match status" value="1"/>
</dbReference>
<evidence type="ECO:0000256" key="11">
    <source>
        <dbReference type="SAM" id="Phobius"/>
    </source>
</evidence>
<keyword evidence="9 10" id="KW-0131">Cell cycle</keyword>
<dbReference type="PANTHER" id="PTHR47755:SF1">
    <property type="entry name" value="CELL DIVISION PROTEIN FTSX"/>
    <property type="match status" value="1"/>
</dbReference>
<evidence type="ECO:0000259" key="12">
    <source>
        <dbReference type="Pfam" id="PF02687"/>
    </source>
</evidence>
<dbReference type="InterPro" id="IPR040690">
    <property type="entry name" value="FtsX_ECD"/>
</dbReference>
<dbReference type="Pfam" id="PF02687">
    <property type="entry name" value="FtsX"/>
    <property type="match status" value="1"/>
</dbReference>
<evidence type="ECO:0000256" key="2">
    <source>
        <dbReference type="ARBA" id="ARBA00007379"/>
    </source>
</evidence>
<keyword evidence="4 10" id="KW-1003">Cell membrane</keyword>
<feature type="transmembrane region" description="Helical" evidence="11">
    <location>
        <begin position="229"/>
        <end position="250"/>
    </location>
</feature>
<comment type="similarity">
    <text evidence="2 10">Belongs to the ABC-4 integral membrane protein family. FtsX subfamily.</text>
</comment>
<evidence type="ECO:0000313" key="14">
    <source>
        <dbReference type="EMBL" id="QNM10762.1"/>
    </source>
</evidence>
<gene>
    <name evidence="14" type="ORF">H9Q80_10715</name>
</gene>
<evidence type="ECO:0000256" key="7">
    <source>
        <dbReference type="ARBA" id="ARBA00022989"/>
    </source>
</evidence>
<keyword evidence="6 11" id="KW-0812">Transmembrane</keyword>
<dbReference type="InterPro" id="IPR058204">
    <property type="entry name" value="FtsX_firmicutes-type"/>
</dbReference>
<evidence type="ECO:0000256" key="8">
    <source>
        <dbReference type="ARBA" id="ARBA00023136"/>
    </source>
</evidence>
<dbReference type="GO" id="GO:0051301">
    <property type="term" value="P:cell division"/>
    <property type="evidence" value="ECO:0007669"/>
    <property type="project" value="UniProtKB-KW"/>
</dbReference>
<evidence type="ECO:0000256" key="4">
    <source>
        <dbReference type="ARBA" id="ARBA00022475"/>
    </source>
</evidence>
<dbReference type="InterPro" id="IPR004513">
    <property type="entry name" value="FtsX"/>
</dbReference>
<dbReference type="AlphaFoldDB" id="A0A7G9GIY0"/>
<dbReference type="EMBL" id="CP060636">
    <property type="protein sequence ID" value="QNM10762.1"/>
    <property type="molecule type" value="Genomic_DNA"/>
</dbReference>
<dbReference type="RefSeq" id="WP_117454410.1">
    <property type="nucleotide sequence ID" value="NZ_CP060636.1"/>
</dbReference>
<keyword evidence="8 10" id="KW-0472">Membrane</keyword>
<dbReference type="PANTHER" id="PTHR47755">
    <property type="entry name" value="CELL DIVISION PROTEIN FTSX"/>
    <property type="match status" value="1"/>
</dbReference>
<dbReference type="PIRSF" id="PIRSF003097">
    <property type="entry name" value="FtsX"/>
    <property type="match status" value="1"/>
</dbReference>
<evidence type="ECO:0000256" key="9">
    <source>
        <dbReference type="ARBA" id="ARBA00023306"/>
    </source>
</evidence>
<feature type="transmembrane region" description="Helical" evidence="11">
    <location>
        <begin position="270"/>
        <end position="292"/>
    </location>
</feature>
<comment type="subcellular location">
    <subcellularLocation>
        <location evidence="1">Cell membrane</location>
        <topology evidence="1">Multi-pass membrane protein</topology>
    </subcellularLocation>
</comment>
<keyword evidence="5 10" id="KW-0132">Cell division</keyword>
<comment type="function">
    <text evidence="10">Part of the ABC transporter FtsEX involved in asymmetric cellular division facilitating the initiation of sporulation.</text>
</comment>
<evidence type="ECO:0000256" key="5">
    <source>
        <dbReference type="ARBA" id="ARBA00022618"/>
    </source>
</evidence>
<feature type="domain" description="FtsX extracellular" evidence="13">
    <location>
        <begin position="62"/>
        <end position="152"/>
    </location>
</feature>
<evidence type="ECO:0000259" key="13">
    <source>
        <dbReference type="Pfam" id="PF18075"/>
    </source>
</evidence>
<dbReference type="NCBIfam" id="NF038347">
    <property type="entry name" value="FtsX_Gpos"/>
    <property type="match status" value="1"/>
</dbReference>
<accession>A0A7G9GIY0</accession>
<feature type="transmembrane region" description="Helical" evidence="11">
    <location>
        <begin position="172"/>
        <end position="192"/>
    </location>
</feature>
<feature type="transmembrane region" description="Helical" evidence="11">
    <location>
        <begin position="21"/>
        <end position="46"/>
    </location>
</feature>
<evidence type="ECO:0000256" key="10">
    <source>
        <dbReference type="PIRNR" id="PIRNR003097"/>
    </source>
</evidence>
<name>A0A7G9GIY0_9FIRM</name>
<dbReference type="InterPro" id="IPR003838">
    <property type="entry name" value="ABC3_permease_C"/>
</dbReference>
<dbReference type="Pfam" id="PF18075">
    <property type="entry name" value="FtsX_ECD"/>
    <property type="match status" value="1"/>
</dbReference>
<keyword evidence="15" id="KW-1185">Reference proteome</keyword>
<feature type="domain" description="ABC3 transporter permease C-terminal" evidence="12">
    <location>
        <begin position="177"/>
        <end position="293"/>
    </location>
</feature>
<evidence type="ECO:0000313" key="15">
    <source>
        <dbReference type="Proteomes" id="UP000515856"/>
    </source>
</evidence>
<reference evidence="14 15" key="1">
    <citation type="submission" date="2020-08" db="EMBL/GenBank/DDBJ databases">
        <authorList>
            <person name="Liu C."/>
            <person name="Sun Q."/>
        </authorList>
    </citation>
    <scope>NUCLEOTIDE SEQUENCE [LARGE SCALE GENOMIC DNA]</scope>
    <source>
        <strain evidence="14 15">NSJ-61</strain>
    </source>
</reference>
<proteinExistence type="inferred from homology"/>
<organism evidence="14 15">
    <name type="scientific">[Eubacterium] hominis</name>
    <dbReference type="NCBI Taxonomy" id="2764325"/>
    <lineage>
        <taxon>Bacteria</taxon>
        <taxon>Bacillati</taxon>
        <taxon>Bacillota</taxon>
        <taxon>Erysipelotrichia</taxon>
        <taxon>Erysipelotrichales</taxon>
        <taxon>Erysipelotrichaceae</taxon>
        <taxon>Amedibacillus</taxon>
    </lineage>
</organism>
<dbReference type="KEGG" id="ehn:H9Q80_10715"/>
<evidence type="ECO:0000256" key="1">
    <source>
        <dbReference type="ARBA" id="ARBA00004651"/>
    </source>
</evidence>
<protein>
    <recommendedName>
        <fullName evidence="3 10">Cell division protein FtsX</fullName>
    </recommendedName>
</protein>
<dbReference type="GO" id="GO:0005886">
    <property type="term" value="C:plasma membrane"/>
    <property type="evidence" value="ECO:0007669"/>
    <property type="project" value="UniProtKB-SubCell"/>
</dbReference>
<evidence type="ECO:0000256" key="3">
    <source>
        <dbReference type="ARBA" id="ARBA00021907"/>
    </source>
</evidence>
<keyword evidence="7 11" id="KW-1133">Transmembrane helix</keyword>
<evidence type="ECO:0000256" key="6">
    <source>
        <dbReference type="ARBA" id="ARBA00022692"/>
    </source>
</evidence>
<dbReference type="Proteomes" id="UP000515856">
    <property type="component" value="Chromosome"/>
</dbReference>
<sequence>MKKIYRHVKFYIKTSLKSIRRHIGMTLSAAMAVSITLILISMFMLIGDNLKTFTYHIEKQLTIRVSIDNVATQKEKEALMADIKKMDGVKKVTFSSGKKELEEYKKEYKDSNHLFDMYDGKSSPIRDALIVDMENANQIDAACKEISTKKNVISADYGGDHTDEMISVFASIRSGSMIFIVFLVLIAALLIGNKIKMSIYTRREEIAVMRNVGASNWFIKAPMMLEGMLIGFFGSIIPVVLTIFGYQYLYQVFHGVFLSDMFQLQAVYPMTIQISLILIGIGMVVGLVGSFLSTTKYLRWKR</sequence>